<evidence type="ECO:0000313" key="2">
    <source>
        <dbReference type="Proteomes" id="UP000323707"/>
    </source>
</evidence>
<gene>
    <name evidence="1" type="ORF">F4V45_01865</name>
</gene>
<comment type="caution">
    <text evidence="1">The sequence shown here is derived from an EMBL/GenBank/DDBJ whole genome shotgun (WGS) entry which is preliminary data.</text>
</comment>
<evidence type="ECO:0000313" key="1">
    <source>
        <dbReference type="EMBL" id="KAA8711015.1"/>
    </source>
</evidence>
<protein>
    <recommendedName>
        <fullName evidence="3">FkbM family methyltransferase</fullName>
    </recommendedName>
</protein>
<dbReference type="EMBL" id="VXKE01000005">
    <property type="protein sequence ID" value="KAA8711015.1"/>
    <property type="molecule type" value="Genomic_DNA"/>
</dbReference>
<organism evidence="1 2">
    <name type="scientific">Helicobacter canis</name>
    <dbReference type="NCBI Taxonomy" id="29419"/>
    <lineage>
        <taxon>Bacteria</taxon>
        <taxon>Pseudomonadati</taxon>
        <taxon>Campylobacterota</taxon>
        <taxon>Epsilonproteobacteria</taxon>
        <taxon>Campylobacterales</taxon>
        <taxon>Helicobacteraceae</taxon>
        <taxon>Helicobacter</taxon>
    </lineage>
</organism>
<reference evidence="1 2" key="1">
    <citation type="submission" date="2019-09" db="EMBL/GenBank/DDBJ databases">
        <title>Draft genome sequence of various Type strains from the CCUG.</title>
        <authorList>
            <person name="Pineiro-Iglesias B."/>
            <person name="Tunovic T."/>
            <person name="Unosson C."/>
            <person name="Inganas E."/>
            <person name="Ohlen M."/>
            <person name="Cardew S."/>
            <person name="Jensie-Markopoulos S."/>
            <person name="Salva-Serra F."/>
            <person name="Jaen-Luchoro D."/>
            <person name="Karlsson R."/>
            <person name="Svensson-Stadler L."/>
            <person name="Chun J."/>
            <person name="Moore E."/>
        </authorList>
    </citation>
    <scope>NUCLEOTIDE SEQUENCE [LARGE SCALE GENOMIC DNA]</scope>
    <source>
        <strain evidence="1 2">CCUG 32756T</strain>
    </source>
</reference>
<dbReference type="RefSeq" id="WP_150336800.1">
    <property type="nucleotide sequence ID" value="NZ_VXKE01000005.1"/>
</dbReference>
<accession>A0A5M9QV85</accession>
<dbReference type="Proteomes" id="UP000323707">
    <property type="component" value="Unassembled WGS sequence"/>
</dbReference>
<name>A0A5M9QV85_9HELI</name>
<sequence length="168" mass="18640">MKFLSQFLYQQALATSSKLYYKILLRLRGILLRLCDPLITTTFRGYTLTMPSSHTIFLNQKLYPFYDMRLQTLAQYLCAKDGRLAMVDVGANIGDTAVFSQVDGASYLLIEGEQTYAALIPANLRANLSAPLSQHTSTQNLECMTTWTTSGFAGGGGTINSSIFARHF</sequence>
<dbReference type="AlphaFoldDB" id="A0A5M9QV85"/>
<evidence type="ECO:0008006" key="3">
    <source>
        <dbReference type="Google" id="ProtNLM"/>
    </source>
</evidence>
<proteinExistence type="predicted"/>